<evidence type="ECO:0000256" key="6">
    <source>
        <dbReference type="ARBA" id="ARBA00022485"/>
    </source>
</evidence>
<dbReference type="AlphaFoldDB" id="A0A8I3AUW8"/>
<comment type="caution">
    <text evidence="16">The sequence shown here is derived from an EMBL/GenBank/DDBJ whole genome shotgun (WGS) entry which is preliminary data.</text>
</comment>
<evidence type="ECO:0000256" key="10">
    <source>
        <dbReference type="ARBA" id="ARBA00023004"/>
    </source>
</evidence>
<dbReference type="InterPro" id="IPR029119">
    <property type="entry name" value="MutY_C"/>
</dbReference>
<comment type="catalytic activity">
    <reaction evidence="1">
        <text>Hydrolyzes free adenine bases from 7,8-dihydro-8-oxoguanine:adenine mismatched double-stranded DNA, leaving an apurinic site.</text>
        <dbReference type="EC" id="3.2.2.31"/>
    </reaction>
</comment>
<evidence type="ECO:0000256" key="9">
    <source>
        <dbReference type="ARBA" id="ARBA00022801"/>
    </source>
</evidence>
<dbReference type="GO" id="GO:0005634">
    <property type="term" value="C:nucleus"/>
    <property type="evidence" value="ECO:0007669"/>
    <property type="project" value="TreeGrafter"/>
</dbReference>
<dbReference type="InterPro" id="IPR044298">
    <property type="entry name" value="MIG/MutY"/>
</dbReference>
<dbReference type="GO" id="GO:0032357">
    <property type="term" value="F:oxidized purine DNA binding"/>
    <property type="evidence" value="ECO:0007669"/>
    <property type="project" value="TreeGrafter"/>
</dbReference>
<feature type="domain" description="HhH-GPD" evidence="15">
    <location>
        <begin position="180"/>
        <end position="353"/>
    </location>
</feature>
<comment type="similarity">
    <text evidence="3">Belongs to the Nth/MutY family.</text>
</comment>
<dbReference type="GO" id="GO:0006298">
    <property type="term" value="P:mismatch repair"/>
    <property type="evidence" value="ECO:0007669"/>
    <property type="project" value="TreeGrafter"/>
</dbReference>
<dbReference type="EMBL" id="JAEMWZ010000060">
    <property type="protein sequence ID" value="KAG7139283.1"/>
    <property type="molecule type" value="Genomic_DNA"/>
</dbReference>
<evidence type="ECO:0000313" key="17">
    <source>
        <dbReference type="Proteomes" id="UP000689129"/>
    </source>
</evidence>
<dbReference type="GO" id="GO:0035485">
    <property type="term" value="F:adenine/guanine mispair binding"/>
    <property type="evidence" value="ECO:0007669"/>
    <property type="project" value="TreeGrafter"/>
</dbReference>
<dbReference type="GO" id="GO:0006284">
    <property type="term" value="P:base-excision repair"/>
    <property type="evidence" value="ECO:0007669"/>
    <property type="project" value="InterPro"/>
</dbReference>
<dbReference type="GO" id="GO:0034039">
    <property type="term" value="F:8-oxo-7,8-dihydroguanine DNA N-glycosylase activity"/>
    <property type="evidence" value="ECO:0007669"/>
    <property type="project" value="TreeGrafter"/>
</dbReference>
<evidence type="ECO:0000256" key="11">
    <source>
        <dbReference type="ARBA" id="ARBA00023014"/>
    </source>
</evidence>
<dbReference type="SMART" id="SM00525">
    <property type="entry name" value="FES"/>
    <property type="match status" value="1"/>
</dbReference>
<proteinExistence type="inferred from homology"/>
<feature type="compositionally biased region" description="Basic residues" evidence="14">
    <location>
        <begin position="73"/>
        <end position="84"/>
    </location>
</feature>
<keyword evidence="9" id="KW-0378">Hydrolase</keyword>
<dbReference type="OrthoDB" id="10248838at2759"/>
<dbReference type="Pfam" id="PF14815">
    <property type="entry name" value="NUDIX_4"/>
    <property type="match status" value="1"/>
</dbReference>
<keyword evidence="7" id="KW-0479">Metal-binding</keyword>
<keyword evidence="10" id="KW-0408">Iron</keyword>
<keyword evidence="13" id="KW-0326">Glycosidase</keyword>
<feature type="region of interest" description="Disordered" evidence="14">
    <location>
        <begin position="1"/>
        <end position="118"/>
    </location>
</feature>
<keyword evidence="8" id="KW-0227">DNA damage</keyword>
<keyword evidence="12" id="KW-0234">DNA repair</keyword>
<feature type="region of interest" description="Disordered" evidence="14">
    <location>
        <begin position="322"/>
        <end position="343"/>
    </location>
</feature>
<evidence type="ECO:0000256" key="1">
    <source>
        <dbReference type="ARBA" id="ARBA00000843"/>
    </source>
</evidence>
<evidence type="ECO:0000256" key="2">
    <source>
        <dbReference type="ARBA" id="ARBA00001966"/>
    </source>
</evidence>
<feature type="compositionally biased region" description="Low complexity" evidence="14">
    <location>
        <begin position="97"/>
        <end position="106"/>
    </location>
</feature>
<evidence type="ECO:0000256" key="3">
    <source>
        <dbReference type="ARBA" id="ARBA00008343"/>
    </source>
</evidence>
<name>A0A8I3AUW8_VERLO</name>
<dbReference type="Pfam" id="PF00730">
    <property type="entry name" value="HhH-GPD"/>
    <property type="match status" value="1"/>
</dbReference>
<accession>A0A8I3AUW8</accession>
<gene>
    <name evidence="16" type="ORF">HYQ45_003687</name>
</gene>
<dbReference type="InterPro" id="IPR003651">
    <property type="entry name" value="Endonuclease3_FeS-loop_motif"/>
</dbReference>
<evidence type="ECO:0000256" key="7">
    <source>
        <dbReference type="ARBA" id="ARBA00022723"/>
    </source>
</evidence>
<dbReference type="GO" id="GO:0051539">
    <property type="term" value="F:4 iron, 4 sulfur cluster binding"/>
    <property type="evidence" value="ECO:0007669"/>
    <property type="project" value="UniProtKB-KW"/>
</dbReference>
<dbReference type="InterPro" id="IPR003265">
    <property type="entry name" value="HhH-GPD_domain"/>
</dbReference>
<evidence type="ECO:0000259" key="15">
    <source>
        <dbReference type="SMART" id="SM00478"/>
    </source>
</evidence>
<evidence type="ECO:0000256" key="12">
    <source>
        <dbReference type="ARBA" id="ARBA00023204"/>
    </source>
</evidence>
<feature type="compositionally biased region" description="Basic and acidic residues" evidence="14">
    <location>
        <begin position="322"/>
        <end position="333"/>
    </location>
</feature>
<dbReference type="FunFam" id="1.10.340.30:FF:000002">
    <property type="entry name" value="Adenine DNA glycosylase"/>
    <property type="match status" value="1"/>
</dbReference>
<evidence type="ECO:0000256" key="5">
    <source>
        <dbReference type="ARBA" id="ARBA00022023"/>
    </source>
</evidence>
<keyword evidence="11" id="KW-0411">Iron-sulfur</keyword>
<feature type="compositionally biased region" description="Acidic residues" evidence="14">
    <location>
        <begin position="60"/>
        <end position="69"/>
    </location>
</feature>
<dbReference type="PANTHER" id="PTHR42944:SF1">
    <property type="entry name" value="ADENINE DNA GLYCOSYLASE"/>
    <property type="match status" value="1"/>
</dbReference>
<dbReference type="GO" id="GO:0046872">
    <property type="term" value="F:metal ion binding"/>
    <property type="evidence" value="ECO:0007669"/>
    <property type="project" value="UniProtKB-KW"/>
</dbReference>
<comment type="cofactor">
    <cofactor evidence="2">
        <name>[4Fe-4S] cluster</name>
        <dbReference type="ChEBI" id="CHEBI:49883"/>
    </cofactor>
</comment>
<dbReference type="PANTHER" id="PTHR42944">
    <property type="entry name" value="ADENINE DNA GLYCOSYLASE"/>
    <property type="match status" value="1"/>
</dbReference>
<evidence type="ECO:0000256" key="4">
    <source>
        <dbReference type="ARBA" id="ARBA00012045"/>
    </source>
</evidence>
<dbReference type="EC" id="3.2.2.31" evidence="4"/>
<dbReference type="CDD" id="cd03431">
    <property type="entry name" value="NUDIX_DNA_Glycosylase_C-MutY"/>
    <property type="match status" value="1"/>
</dbReference>
<reference evidence="16" key="1">
    <citation type="journal article" date="2021" name="Mol. Plant Pathol.">
        <title>A 20-kb lineage-specific genomic region tames virulence in pathogenic amphidiploid Verticillium longisporum.</title>
        <authorList>
            <person name="Harting R."/>
            <person name="Starke J."/>
            <person name="Kusch H."/>
            <person name="Poggeler S."/>
            <person name="Maurus I."/>
            <person name="Schluter R."/>
            <person name="Landesfeind M."/>
            <person name="Bulla I."/>
            <person name="Nowrousian M."/>
            <person name="de Jonge R."/>
            <person name="Stahlhut G."/>
            <person name="Hoff K.J."/>
            <person name="Asshauer K.P."/>
            <person name="Thurmer A."/>
            <person name="Stanke M."/>
            <person name="Daniel R."/>
            <person name="Morgenstern B."/>
            <person name="Thomma B.P.H.J."/>
            <person name="Kronstad J.W."/>
            <person name="Braus-Stromeyer S.A."/>
            <person name="Braus G.H."/>
        </authorList>
    </citation>
    <scope>NUCLEOTIDE SEQUENCE</scope>
    <source>
        <strain evidence="16">Vl32</strain>
    </source>
</reference>
<evidence type="ECO:0000256" key="8">
    <source>
        <dbReference type="ARBA" id="ARBA00022763"/>
    </source>
</evidence>
<dbReference type="SMART" id="SM00478">
    <property type="entry name" value="ENDO3c"/>
    <property type="match status" value="1"/>
</dbReference>
<dbReference type="Proteomes" id="UP000689129">
    <property type="component" value="Unassembled WGS sequence"/>
</dbReference>
<evidence type="ECO:0000313" key="16">
    <source>
        <dbReference type="EMBL" id="KAG7139283.1"/>
    </source>
</evidence>
<dbReference type="CDD" id="cd00056">
    <property type="entry name" value="ENDO3c"/>
    <property type="match status" value="1"/>
</dbReference>
<dbReference type="GO" id="GO:0000701">
    <property type="term" value="F:purine-specific mismatch base pair DNA N-glycosylase activity"/>
    <property type="evidence" value="ECO:0007669"/>
    <property type="project" value="UniProtKB-EC"/>
</dbReference>
<evidence type="ECO:0000256" key="14">
    <source>
        <dbReference type="SAM" id="MobiDB-lite"/>
    </source>
</evidence>
<protein>
    <recommendedName>
        <fullName evidence="5">Adenine DNA glycosylase</fullName>
        <ecNumber evidence="4">3.2.2.31</ecNumber>
    </recommendedName>
</protein>
<organism evidence="16 17">
    <name type="scientific">Verticillium longisporum</name>
    <name type="common">Verticillium dahliae var. longisporum</name>
    <dbReference type="NCBI Taxonomy" id="100787"/>
    <lineage>
        <taxon>Eukaryota</taxon>
        <taxon>Fungi</taxon>
        <taxon>Dikarya</taxon>
        <taxon>Ascomycota</taxon>
        <taxon>Pezizomycotina</taxon>
        <taxon>Sordariomycetes</taxon>
        <taxon>Hypocreomycetidae</taxon>
        <taxon>Glomerellales</taxon>
        <taxon>Plectosphaerellaceae</taxon>
        <taxon>Verticillium</taxon>
    </lineage>
</organism>
<feature type="compositionally biased region" description="Polar residues" evidence="14">
    <location>
        <begin position="85"/>
        <end position="96"/>
    </location>
</feature>
<evidence type="ECO:0000256" key="13">
    <source>
        <dbReference type="ARBA" id="ARBA00023295"/>
    </source>
</evidence>
<keyword evidence="6" id="KW-0004">4Fe-4S</keyword>
<sequence length="605" mass="65798">MRRQSSLAAARKISLQAEADSSEPEGNPAPMPIPSSTAKTRSRPLEDASPSTTNSKPEQSDDGESEESEEPKPKRRKTAVRKKSSNAPYASLFTQGSPSPSSSSSSSPPPTAVPPLRSHTLSYHRPLLLDSASHRRDLLAWFDSVSTTRQMPWRKPFLPAPVARADLERRAYEVWISEIMLQQTRVAVVIDYWNRWTAKWPTIQDLAAAEPHHVLAAWRGLGYYSRATRIHDAARLVVADDKMQGMLPRDVAELESRVPGVGRYTAGAISAIVFGLAAPMVDGNVLRVLSRQLGVYGNVKTDRTTIDMLWAAADALVKAVARDGDTGSSRDEQPPVSDRPGRWGQALMELGSTICTPKPDCAQCPVTASCRAYAEGLALADRSKPARVPDMEDACTLCESFADSEAEPAVAEKPVKKGVKQGTLSAFFNAPSTKAKSAPNLASKPTQRQMETIVEHARKFPLKVVKKAVREEDTLVCAIRRADGCFLLHKRPEKGLLAGLWELPSKILPDGAQTSSARVKMAKAHVAGLLGKQARLVQHAGELGTVPWLFSHLKLTMHVHLFDLAGPDPASRGERWATSDEVEAEAMGTGMRKCWALVQGHGVCA</sequence>